<feature type="transmembrane region" description="Helical" evidence="11">
    <location>
        <begin position="151"/>
        <end position="175"/>
    </location>
</feature>
<evidence type="ECO:0000256" key="3">
    <source>
        <dbReference type="ARBA" id="ARBA00022448"/>
    </source>
</evidence>
<dbReference type="InterPro" id="IPR000412">
    <property type="entry name" value="ABC_2_transport"/>
</dbReference>
<feature type="transmembrane region" description="Helical" evidence="11">
    <location>
        <begin position="237"/>
        <end position="260"/>
    </location>
</feature>
<dbReference type="RefSeq" id="WP_123693981.1">
    <property type="nucleotide sequence ID" value="NZ_AP019700.1"/>
</dbReference>
<dbReference type="InterPro" id="IPR047817">
    <property type="entry name" value="ABC2_TM_bact-type"/>
</dbReference>
<gene>
    <name evidence="13" type="ORF">EDC65_4582</name>
</gene>
<keyword evidence="10 11" id="KW-0472">Membrane</keyword>
<name>A0A3N1KSR6_9PROT</name>
<accession>A0A3N1KSR6</accession>
<evidence type="ECO:0000256" key="6">
    <source>
        <dbReference type="ARBA" id="ARBA00022692"/>
    </source>
</evidence>
<protein>
    <recommendedName>
        <fullName evidence="11">Transport permease protein</fullName>
    </recommendedName>
</protein>
<keyword evidence="14" id="KW-1185">Reference proteome</keyword>
<evidence type="ECO:0000256" key="1">
    <source>
        <dbReference type="ARBA" id="ARBA00004651"/>
    </source>
</evidence>
<keyword evidence="3 11" id="KW-0813">Transport</keyword>
<feature type="domain" description="ABC transmembrane type-2" evidence="12">
    <location>
        <begin position="39"/>
        <end position="263"/>
    </location>
</feature>
<evidence type="ECO:0000256" key="7">
    <source>
        <dbReference type="ARBA" id="ARBA00022903"/>
    </source>
</evidence>
<evidence type="ECO:0000256" key="5">
    <source>
        <dbReference type="ARBA" id="ARBA00022597"/>
    </source>
</evidence>
<reference evidence="13 14" key="1">
    <citation type="submission" date="2018-11" db="EMBL/GenBank/DDBJ databases">
        <title>Genomic Encyclopedia of Type Strains, Phase IV (KMG-IV): sequencing the most valuable type-strain genomes for metagenomic binning, comparative biology and taxonomic classification.</title>
        <authorList>
            <person name="Goeker M."/>
        </authorList>
    </citation>
    <scope>NUCLEOTIDE SEQUENCE [LARGE SCALE GENOMIC DNA]</scope>
    <source>
        <strain evidence="13 14">DSM 5900</strain>
    </source>
</reference>
<dbReference type="EMBL" id="RJKX01000017">
    <property type="protein sequence ID" value="ROP83054.1"/>
    <property type="molecule type" value="Genomic_DNA"/>
</dbReference>
<dbReference type="AlphaFoldDB" id="A0A3N1KSR6"/>
<dbReference type="PRINTS" id="PR00164">
    <property type="entry name" value="ABC2TRNSPORT"/>
</dbReference>
<organism evidence="13 14">
    <name type="scientific">Stella humosa</name>
    <dbReference type="NCBI Taxonomy" id="94"/>
    <lineage>
        <taxon>Bacteria</taxon>
        <taxon>Pseudomonadati</taxon>
        <taxon>Pseudomonadota</taxon>
        <taxon>Alphaproteobacteria</taxon>
        <taxon>Rhodospirillales</taxon>
        <taxon>Stellaceae</taxon>
        <taxon>Stella</taxon>
    </lineage>
</organism>
<comment type="caution">
    <text evidence="13">The sequence shown here is derived from an EMBL/GenBank/DDBJ whole genome shotgun (WGS) entry which is preliminary data.</text>
</comment>
<evidence type="ECO:0000256" key="10">
    <source>
        <dbReference type="ARBA" id="ARBA00023136"/>
    </source>
</evidence>
<keyword evidence="7" id="KW-0972">Capsule biogenesis/degradation</keyword>
<sequence length="271" mass="29024">MTGAAIPNAGPVGTALRWRQLILQLARREVEGRYRGSLLGLAWAVAQPLLYLAVFTFVFGSVFEARWGVATGPRAPFGLTLFAGLIVYWHFSEAVSRAPGLVLAHASLVKRVLFPVEVLPMAAVLAASFHTALALTVWLAGHLVFVGLPPWTFVLAPVVLAPVALMALAISYVVAGVGVYARDIGQLVTVGLTVLMFLSPIFYPLEAVPAAYRQYFFLNPLTAAVEEMRGVLLDGRLPGLMTLAGLVVGGLAVVAAFAIFRRLRRGFADVL</sequence>
<evidence type="ECO:0000313" key="14">
    <source>
        <dbReference type="Proteomes" id="UP000278222"/>
    </source>
</evidence>
<keyword evidence="4 11" id="KW-1003">Cell membrane</keyword>
<dbReference type="OrthoDB" id="9786910at2"/>
<dbReference type="GO" id="GO:0043190">
    <property type="term" value="C:ATP-binding cassette (ABC) transporter complex"/>
    <property type="evidence" value="ECO:0007669"/>
    <property type="project" value="InterPro"/>
</dbReference>
<dbReference type="Proteomes" id="UP000278222">
    <property type="component" value="Unassembled WGS sequence"/>
</dbReference>
<dbReference type="PROSITE" id="PS51012">
    <property type="entry name" value="ABC_TM2"/>
    <property type="match status" value="1"/>
</dbReference>
<dbReference type="GO" id="GO:0015774">
    <property type="term" value="P:polysaccharide transport"/>
    <property type="evidence" value="ECO:0007669"/>
    <property type="project" value="UniProtKB-KW"/>
</dbReference>
<proteinExistence type="inferred from homology"/>
<dbReference type="PANTHER" id="PTHR30413">
    <property type="entry name" value="INNER MEMBRANE TRANSPORT PERMEASE"/>
    <property type="match status" value="1"/>
</dbReference>
<dbReference type="Pfam" id="PF01061">
    <property type="entry name" value="ABC2_membrane"/>
    <property type="match status" value="1"/>
</dbReference>
<keyword evidence="5" id="KW-0762">Sugar transport</keyword>
<feature type="transmembrane region" description="Helical" evidence="11">
    <location>
        <begin position="112"/>
        <end position="139"/>
    </location>
</feature>
<comment type="similarity">
    <text evidence="2 11">Belongs to the ABC-2 integral membrane protein family.</text>
</comment>
<dbReference type="PANTHER" id="PTHR30413:SF10">
    <property type="entry name" value="CAPSULE POLYSACCHARIDE EXPORT INNER-MEMBRANE PROTEIN CTRC"/>
    <property type="match status" value="1"/>
</dbReference>
<evidence type="ECO:0000256" key="4">
    <source>
        <dbReference type="ARBA" id="ARBA00022475"/>
    </source>
</evidence>
<keyword evidence="9" id="KW-0625">Polysaccharide transport</keyword>
<evidence type="ECO:0000256" key="9">
    <source>
        <dbReference type="ARBA" id="ARBA00023047"/>
    </source>
</evidence>
<evidence type="ECO:0000256" key="8">
    <source>
        <dbReference type="ARBA" id="ARBA00022989"/>
    </source>
</evidence>
<dbReference type="GO" id="GO:0015920">
    <property type="term" value="P:lipopolysaccharide transport"/>
    <property type="evidence" value="ECO:0007669"/>
    <property type="project" value="TreeGrafter"/>
</dbReference>
<feature type="transmembrane region" description="Helical" evidence="11">
    <location>
        <begin position="38"/>
        <end position="63"/>
    </location>
</feature>
<evidence type="ECO:0000256" key="2">
    <source>
        <dbReference type="ARBA" id="ARBA00007783"/>
    </source>
</evidence>
<evidence type="ECO:0000256" key="11">
    <source>
        <dbReference type="RuleBase" id="RU361157"/>
    </source>
</evidence>
<evidence type="ECO:0000313" key="13">
    <source>
        <dbReference type="EMBL" id="ROP83054.1"/>
    </source>
</evidence>
<feature type="transmembrane region" description="Helical" evidence="11">
    <location>
        <begin position="75"/>
        <end position="91"/>
    </location>
</feature>
<evidence type="ECO:0000259" key="12">
    <source>
        <dbReference type="PROSITE" id="PS51012"/>
    </source>
</evidence>
<dbReference type="InterPro" id="IPR013525">
    <property type="entry name" value="ABC2_TM"/>
</dbReference>
<comment type="subcellular location">
    <subcellularLocation>
        <location evidence="11">Cell inner membrane</location>
        <topology evidence="11">Multi-pass membrane protein</topology>
    </subcellularLocation>
    <subcellularLocation>
        <location evidence="1">Cell membrane</location>
        <topology evidence="1">Multi-pass membrane protein</topology>
    </subcellularLocation>
</comment>
<keyword evidence="6 11" id="KW-0812">Transmembrane</keyword>
<dbReference type="GO" id="GO:0140359">
    <property type="term" value="F:ABC-type transporter activity"/>
    <property type="evidence" value="ECO:0007669"/>
    <property type="project" value="InterPro"/>
</dbReference>
<dbReference type="PIRSF" id="PIRSF006648">
    <property type="entry name" value="DrrB"/>
    <property type="match status" value="1"/>
</dbReference>
<feature type="transmembrane region" description="Helical" evidence="11">
    <location>
        <begin position="187"/>
        <end position="205"/>
    </location>
</feature>
<keyword evidence="8 11" id="KW-1133">Transmembrane helix</keyword>